<dbReference type="PANTHER" id="PTHR33376">
    <property type="match status" value="1"/>
</dbReference>
<evidence type="ECO:0000256" key="3">
    <source>
        <dbReference type="ARBA" id="ARBA00022729"/>
    </source>
</evidence>
<dbReference type="CDD" id="cd13603">
    <property type="entry name" value="PBP2_TRAP_Siap_TeaA_like"/>
    <property type="match status" value="1"/>
</dbReference>
<keyword evidence="2" id="KW-0813">Transport</keyword>
<dbReference type="Pfam" id="PF03480">
    <property type="entry name" value="DctP"/>
    <property type="match status" value="1"/>
</dbReference>
<dbReference type="PROSITE" id="PS51257">
    <property type="entry name" value="PROKAR_LIPOPROTEIN"/>
    <property type="match status" value="1"/>
</dbReference>
<dbReference type="GO" id="GO:0055085">
    <property type="term" value="P:transmembrane transport"/>
    <property type="evidence" value="ECO:0007669"/>
    <property type="project" value="InterPro"/>
</dbReference>
<evidence type="ECO:0000313" key="6">
    <source>
        <dbReference type="EMBL" id="MBC5736442.1"/>
    </source>
</evidence>
<dbReference type="AlphaFoldDB" id="A0A8J6M7F4"/>
<evidence type="ECO:0000256" key="2">
    <source>
        <dbReference type="ARBA" id="ARBA00022448"/>
    </source>
</evidence>
<feature type="region of interest" description="Disordered" evidence="4">
    <location>
        <begin position="26"/>
        <end position="54"/>
    </location>
</feature>
<dbReference type="EMBL" id="JACOPQ010000003">
    <property type="protein sequence ID" value="MBC5736442.1"/>
    <property type="molecule type" value="Genomic_DNA"/>
</dbReference>
<dbReference type="PANTHER" id="PTHR33376:SF7">
    <property type="entry name" value="C4-DICARBOXYLATE-BINDING PROTEIN DCTB"/>
    <property type="match status" value="1"/>
</dbReference>
<proteinExistence type="inferred from homology"/>
<dbReference type="NCBIfam" id="NF037995">
    <property type="entry name" value="TRAP_S1"/>
    <property type="match status" value="1"/>
</dbReference>
<feature type="compositionally biased region" description="Polar residues" evidence="4">
    <location>
        <begin position="38"/>
        <end position="47"/>
    </location>
</feature>
<evidence type="ECO:0000256" key="1">
    <source>
        <dbReference type="ARBA" id="ARBA00009023"/>
    </source>
</evidence>
<dbReference type="Proteomes" id="UP000607645">
    <property type="component" value="Unassembled WGS sequence"/>
</dbReference>
<gene>
    <name evidence="6" type="ORF">H8S62_05410</name>
</gene>
<evidence type="ECO:0000256" key="4">
    <source>
        <dbReference type="SAM" id="MobiDB-lite"/>
    </source>
</evidence>
<evidence type="ECO:0000313" key="7">
    <source>
        <dbReference type="Proteomes" id="UP000607645"/>
    </source>
</evidence>
<dbReference type="GO" id="GO:0030288">
    <property type="term" value="C:outer membrane-bounded periplasmic space"/>
    <property type="evidence" value="ECO:0007669"/>
    <property type="project" value="InterPro"/>
</dbReference>
<dbReference type="PIRSF" id="PIRSF006470">
    <property type="entry name" value="DctB"/>
    <property type="match status" value="1"/>
</dbReference>
<reference evidence="6" key="1">
    <citation type="submission" date="2020-08" db="EMBL/GenBank/DDBJ databases">
        <title>Genome public.</title>
        <authorList>
            <person name="Liu C."/>
            <person name="Sun Q."/>
        </authorList>
    </citation>
    <scope>NUCLEOTIDE SEQUENCE</scope>
    <source>
        <strain evidence="6">NSJ-52</strain>
    </source>
</reference>
<dbReference type="InterPro" id="IPR038404">
    <property type="entry name" value="TRAP_DctP_sf"/>
</dbReference>
<accession>A0A8J6M7F4</accession>
<dbReference type="InterPro" id="IPR018389">
    <property type="entry name" value="DctP_fam"/>
</dbReference>
<keyword evidence="3 5" id="KW-0732">Signal</keyword>
<organism evidence="6 7">
    <name type="scientific">Lawsonibacter faecis</name>
    <dbReference type="NCBI Taxonomy" id="2763052"/>
    <lineage>
        <taxon>Bacteria</taxon>
        <taxon>Bacillati</taxon>
        <taxon>Bacillota</taxon>
        <taxon>Clostridia</taxon>
        <taxon>Eubacteriales</taxon>
        <taxon>Oscillospiraceae</taxon>
        <taxon>Lawsonibacter</taxon>
    </lineage>
</organism>
<sequence>MKKKVFSLLLASALLIGCLAGCGDKNTPSGSKDPAPSGSGSSGQTVSLKLGHVGPPGSTMDIVAQGIAEQVKEATNGSVEIIVYPQGQLGDETVMLDSTLSGTLDMAMIGTPVMSTVFPEFNALCLPFLFRDTDEFFSIVQTDEFIEKTNAITSQKGAVLLGYPNGEQRGLSNVKHEVRTPADMAGLKIRVMNGSIYTDTFAALGATTSTMPFGEVYTALQQGVIDGEDNGLDFMTKQKFSEVEKYHTNLGHAIQTNPFIVNSGVWDKLSADQQQAIKDAIKTQQDAYAVTLATELEKAVTNAEEAKVNLVMELTDEEYGAFRDACSGVYEKYQSIIGDEFYNYVLGLVDAARK</sequence>
<protein>
    <submittedName>
        <fullName evidence="6">TRAP transporter substrate-binding protein</fullName>
    </submittedName>
</protein>
<evidence type="ECO:0000256" key="5">
    <source>
        <dbReference type="SAM" id="SignalP"/>
    </source>
</evidence>
<dbReference type="InterPro" id="IPR004682">
    <property type="entry name" value="TRAP_DctP"/>
</dbReference>
<dbReference type="NCBIfam" id="TIGR00787">
    <property type="entry name" value="dctP"/>
    <property type="match status" value="1"/>
</dbReference>
<feature type="signal peptide" evidence="5">
    <location>
        <begin position="1"/>
        <end position="22"/>
    </location>
</feature>
<name>A0A8J6M7F4_9FIRM</name>
<feature type="chain" id="PRO_5039607926" evidence="5">
    <location>
        <begin position="23"/>
        <end position="354"/>
    </location>
</feature>
<dbReference type="RefSeq" id="WP_186918728.1">
    <property type="nucleotide sequence ID" value="NZ_JACOPQ010000003.1"/>
</dbReference>
<dbReference type="Gene3D" id="3.40.190.170">
    <property type="entry name" value="Bacterial extracellular solute-binding protein, family 7"/>
    <property type="match status" value="1"/>
</dbReference>
<comment type="caution">
    <text evidence="6">The sequence shown here is derived from an EMBL/GenBank/DDBJ whole genome shotgun (WGS) entry which is preliminary data.</text>
</comment>
<keyword evidence="7" id="KW-1185">Reference proteome</keyword>
<comment type="similarity">
    <text evidence="1">Belongs to the bacterial solute-binding protein 7 family.</text>
</comment>